<protein>
    <submittedName>
        <fullName evidence="1">Uncharacterized protein</fullName>
    </submittedName>
</protein>
<dbReference type="InParanoid" id="A0A067M2E7"/>
<evidence type="ECO:0000313" key="1">
    <source>
        <dbReference type="EMBL" id="KDQ06057.1"/>
    </source>
</evidence>
<name>A0A067M2E7_BOTB1</name>
<gene>
    <name evidence="1" type="ORF">BOTBODRAFT_181955</name>
</gene>
<dbReference type="Proteomes" id="UP000027195">
    <property type="component" value="Unassembled WGS sequence"/>
</dbReference>
<organism evidence="1 2">
    <name type="scientific">Botryobasidium botryosum (strain FD-172 SS1)</name>
    <dbReference type="NCBI Taxonomy" id="930990"/>
    <lineage>
        <taxon>Eukaryota</taxon>
        <taxon>Fungi</taxon>
        <taxon>Dikarya</taxon>
        <taxon>Basidiomycota</taxon>
        <taxon>Agaricomycotina</taxon>
        <taxon>Agaricomycetes</taxon>
        <taxon>Cantharellales</taxon>
        <taxon>Botryobasidiaceae</taxon>
        <taxon>Botryobasidium</taxon>
    </lineage>
</organism>
<keyword evidence="2" id="KW-1185">Reference proteome</keyword>
<reference evidence="2" key="1">
    <citation type="journal article" date="2014" name="Proc. Natl. Acad. Sci. U.S.A.">
        <title>Extensive sampling of basidiomycete genomes demonstrates inadequacy of the white-rot/brown-rot paradigm for wood decay fungi.</title>
        <authorList>
            <person name="Riley R."/>
            <person name="Salamov A.A."/>
            <person name="Brown D.W."/>
            <person name="Nagy L.G."/>
            <person name="Floudas D."/>
            <person name="Held B.W."/>
            <person name="Levasseur A."/>
            <person name="Lombard V."/>
            <person name="Morin E."/>
            <person name="Otillar R."/>
            <person name="Lindquist E.A."/>
            <person name="Sun H."/>
            <person name="LaButti K.M."/>
            <person name="Schmutz J."/>
            <person name="Jabbour D."/>
            <person name="Luo H."/>
            <person name="Baker S.E."/>
            <person name="Pisabarro A.G."/>
            <person name="Walton J.D."/>
            <person name="Blanchette R.A."/>
            <person name="Henrissat B."/>
            <person name="Martin F."/>
            <person name="Cullen D."/>
            <person name="Hibbett D.S."/>
            <person name="Grigoriev I.V."/>
        </authorList>
    </citation>
    <scope>NUCLEOTIDE SEQUENCE [LARGE SCALE GENOMIC DNA]</scope>
    <source>
        <strain evidence="2">FD-172 SS1</strain>
    </source>
</reference>
<sequence>MTQPVHPGPAILSVHSGAIVQHLPQQLRRLSALHLLSCVAVSPPFSRVPLHHDRQRWARHMTHGQLSPNICNRLFLCRSASSSPIPPTISAAKAAHFVLCFAISTWHLGFENHIYPVHVK</sequence>
<dbReference type="AlphaFoldDB" id="A0A067M2E7"/>
<proteinExistence type="predicted"/>
<accession>A0A067M2E7</accession>
<dbReference type="EMBL" id="KL198159">
    <property type="protein sequence ID" value="KDQ06057.1"/>
    <property type="molecule type" value="Genomic_DNA"/>
</dbReference>
<evidence type="ECO:0000313" key="2">
    <source>
        <dbReference type="Proteomes" id="UP000027195"/>
    </source>
</evidence>
<dbReference type="HOGENOM" id="CLU_2049307_0_0_1"/>